<keyword evidence="2" id="KW-0472">Membrane</keyword>
<reference evidence="3" key="2">
    <citation type="submission" date="2020-09" db="EMBL/GenBank/DDBJ databases">
        <authorList>
            <person name="Sun Q."/>
            <person name="Zhou Y."/>
        </authorList>
    </citation>
    <scope>NUCLEOTIDE SEQUENCE</scope>
    <source>
        <strain evidence="3">CGMCC 4.7306</strain>
    </source>
</reference>
<dbReference type="EMBL" id="BMMZ01000004">
    <property type="protein sequence ID" value="GGL61710.1"/>
    <property type="molecule type" value="Genomic_DNA"/>
</dbReference>
<feature type="transmembrane region" description="Helical" evidence="2">
    <location>
        <begin position="32"/>
        <end position="59"/>
    </location>
</feature>
<gene>
    <name evidence="3" type="ORF">GCM10011575_20360</name>
</gene>
<evidence type="ECO:0000256" key="2">
    <source>
        <dbReference type="SAM" id="Phobius"/>
    </source>
</evidence>
<organism evidence="3 4">
    <name type="scientific">Microlunatus endophyticus</name>
    <dbReference type="NCBI Taxonomy" id="1716077"/>
    <lineage>
        <taxon>Bacteria</taxon>
        <taxon>Bacillati</taxon>
        <taxon>Actinomycetota</taxon>
        <taxon>Actinomycetes</taxon>
        <taxon>Propionibacteriales</taxon>
        <taxon>Propionibacteriaceae</taxon>
        <taxon>Microlunatus</taxon>
    </lineage>
</organism>
<name>A0A917W476_9ACTN</name>
<feature type="region of interest" description="Disordered" evidence="1">
    <location>
        <begin position="1"/>
        <end position="24"/>
    </location>
</feature>
<keyword evidence="2" id="KW-1133">Transmembrane helix</keyword>
<feature type="transmembrane region" description="Helical" evidence="2">
    <location>
        <begin position="79"/>
        <end position="102"/>
    </location>
</feature>
<comment type="caution">
    <text evidence="3">The sequence shown here is derived from an EMBL/GenBank/DDBJ whole genome shotgun (WGS) entry which is preliminary data.</text>
</comment>
<proteinExistence type="predicted"/>
<protein>
    <submittedName>
        <fullName evidence="3">Uncharacterized protein</fullName>
    </submittedName>
</protein>
<evidence type="ECO:0000256" key="1">
    <source>
        <dbReference type="SAM" id="MobiDB-lite"/>
    </source>
</evidence>
<sequence>MQGTGMSRHAGGGTGAPNRGEVDRKRRRARAVLVLVSGLLIAIVAFCMVEIATGAHATTSPSSGYGADGSSYVNLPHAAIIWLAIAMTSLIAIMALGIAAAFSDQQ</sequence>
<reference evidence="3" key="1">
    <citation type="journal article" date="2014" name="Int. J. Syst. Evol. Microbiol.">
        <title>Complete genome sequence of Corynebacterium casei LMG S-19264T (=DSM 44701T), isolated from a smear-ripened cheese.</title>
        <authorList>
            <consortium name="US DOE Joint Genome Institute (JGI-PGF)"/>
            <person name="Walter F."/>
            <person name="Albersmeier A."/>
            <person name="Kalinowski J."/>
            <person name="Ruckert C."/>
        </authorList>
    </citation>
    <scope>NUCLEOTIDE SEQUENCE</scope>
    <source>
        <strain evidence="3">CGMCC 4.7306</strain>
    </source>
</reference>
<keyword evidence="2" id="KW-0812">Transmembrane</keyword>
<dbReference type="Proteomes" id="UP000613840">
    <property type="component" value="Unassembled WGS sequence"/>
</dbReference>
<accession>A0A917W476</accession>
<dbReference type="AlphaFoldDB" id="A0A917W476"/>
<evidence type="ECO:0000313" key="3">
    <source>
        <dbReference type="EMBL" id="GGL61710.1"/>
    </source>
</evidence>
<evidence type="ECO:0000313" key="4">
    <source>
        <dbReference type="Proteomes" id="UP000613840"/>
    </source>
</evidence>
<keyword evidence="4" id="KW-1185">Reference proteome</keyword>